<dbReference type="InterPro" id="IPR010960">
    <property type="entry name" value="Flavocytochrome_c"/>
</dbReference>
<dbReference type="SUPFAM" id="SSF55856">
    <property type="entry name" value="Cytochrome b5-like heme/steroid binding domain"/>
    <property type="match status" value="2"/>
</dbReference>
<dbReference type="FunFam" id="2.40.110.10:FF:000002">
    <property type="entry name" value="Acyl-CoA dehydrogenase fadE12"/>
    <property type="match status" value="1"/>
</dbReference>
<dbReference type="InterPro" id="IPR036400">
    <property type="entry name" value="Cyt_B5-like_heme/steroid_sf"/>
</dbReference>
<proteinExistence type="inferred from homology"/>
<dbReference type="InterPro" id="IPR003953">
    <property type="entry name" value="FAD-dep_OxRdtase_2_FAD-bd"/>
</dbReference>
<dbReference type="InterPro" id="IPR018506">
    <property type="entry name" value="Cyt_B5_heme-BS"/>
</dbReference>
<feature type="domain" description="Cytochrome b5 heme-binding" evidence="9">
    <location>
        <begin position="497"/>
        <end position="573"/>
    </location>
</feature>
<gene>
    <name evidence="10" type="ORF">Cvel_16668</name>
</gene>
<dbReference type="EMBL" id="CDMZ01000323">
    <property type="protein sequence ID" value="CEM11810.1"/>
    <property type="molecule type" value="Genomic_DNA"/>
</dbReference>
<keyword evidence="8" id="KW-0408">Iron</keyword>
<dbReference type="Gene3D" id="1.20.140.10">
    <property type="entry name" value="Butyryl-CoA Dehydrogenase, subunit A, domain 3"/>
    <property type="match status" value="1"/>
</dbReference>
<dbReference type="SMART" id="SM01117">
    <property type="entry name" value="Cyt-b5"/>
    <property type="match status" value="2"/>
</dbReference>
<evidence type="ECO:0000313" key="10">
    <source>
        <dbReference type="EMBL" id="CEM11810.1"/>
    </source>
</evidence>
<evidence type="ECO:0000256" key="7">
    <source>
        <dbReference type="ARBA" id="ARBA00023002"/>
    </source>
</evidence>
<dbReference type="NCBIfam" id="TIGR01813">
    <property type="entry name" value="flavo_cyto_c"/>
    <property type="match status" value="1"/>
</dbReference>
<dbReference type="InterPro" id="IPR009100">
    <property type="entry name" value="AcylCoA_DH/oxidase_NM_dom_sf"/>
</dbReference>
<evidence type="ECO:0000256" key="4">
    <source>
        <dbReference type="ARBA" id="ARBA00022630"/>
    </source>
</evidence>
<dbReference type="InterPro" id="IPR036250">
    <property type="entry name" value="AcylCo_DH-like_C"/>
</dbReference>
<dbReference type="Gene3D" id="1.10.540.10">
    <property type="entry name" value="Acyl-CoA dehydrogenase/oxidase, N-terminal domain"/>
    <property type="match status" value="1"/>
</dbReference>
<keyword evidence="4" id="KW-0285">Flavoprotein</keyword>
<reference evidence="10" key="1">
    <citation type="submission" date="2014-11" db="EMBL/GenBank/DDBJ databases">
        <authorList>
            <person name="Otto D Thomas"/>
            <person name="Naeem Raeece"/>
        </authorList>
    </citation>
    <scope>NUCLEOTIDE SEQUENCE</scope>
</reference>
<dbReference type="PANTHER" id="PTHR43400">
    <property type="entry name" value="FUMARATE REDUCTASE"/>
    <property type="match status" value="1"/>
</dbReference>
<dbReference type="InterPro" id="IPR036188">
    <property type="entry name" value="FAD/NAD-bd_sf"/>
</dbReference>
<dbReference type="SUPFAM" id="SSF56425">
    <property type="entry name" value="Succinate dehydrogenase/fumarate reductase flavoprotein, catalytic domain"/>
    <property type="match status" value="1"/>
</dbReference>
<evidence type="ECO:0000259" key="9">
    <source>
        <dbReference type="PROSITE" id="PS50255"/>
    </source>
</evidence>
<dbReference type="Gene3D" id="3.10.120.10">
    <property type="entry name" value="Cytochrome b5-like heme/steroid binding domain"/>
    <property type="match status" value="2"/>
</dbReference>
<dbReference type="PROSITE" id="PS00191">
    <property type="entry name" value="CYTOCHROME_B5_1"/>
    <property type="match status" value="2"/>
</dbReference>
<keyword evidence="7" id="KW-0560">Oxidoreductase</keyword>
<dbReference type="InterPro" id="IPR009075">
    <property type="entry name" value="AcylCo_DH/oxidase_C"/>
</dbReference>
<comment type="similarity">
    <text evidence="2">Belongs to the acyl-CoA dehydrogenase family.</text>
</comment>
<dbReference type="GO" id="GO:0020037">
    <property type="term" value="F:heme binding"/>
    <property type="evidence" value="ECO:0007669"/>
    <property type="project" value="InterPro"/>
</dbReference>
<dbReference type="Gene3D" id="3.90.700.10">
    <property type="entry name" value="Succinate dehydrogenase/fumarate reductase flavoprotein, catalytic domain"/>
    <property type="match status" value="1"/>
</dbReference>
<keyword evidence="5" id="KW-0479">Metal-binding</keyword>
<evidence type="ECO:0000256" key="2">
    <source>
        <dbReference type="ARBA" id="ARBA00009347"/>
    </source>
</evidence>
<keyword evidence="3" id="KW-0349">Heme</keyword>
<dbReference type="VEuPathDB" id="CryptoDB:Cvel_16668"/>
<dbReference type="PROSITE" id="PS50255">
    <property type="entry name" value="CYTOCHROME_B5_2"/>
    <property type="match status" value="2"/>
</dbReference>
<dbReference type="GO" id="GO:0010181">
    <property type="term" value="F:FMN binding"/>
    <property type="evidence" value="ECO:0007669"/>
    <property type="project" value="InterPro"/>
</dbReference>
<name>A0A0G4FF44_9ALVE</name>
<evidence type="ECO:0000256" key="3">
    <source>
        <dbReference type="ARBA" id="ARBA00022617"/>
    </source>
</evidence>
<dbReference type="SUPFAM" id="SSF47203">
    <property type="entry name" value="Acyl-CoA dehydrogenase C-terminal domain-like"/>
    <property type="match status" value="1"/>
</dbReference>
<dbReference type="Pfam" id="PF02771">
    <property type="entry name" value="Acyl-CoA_dh_N"/>
    <property type="match status" value="1"/>
</dbReference>
<dbReference type="GO" id="GO:0050660">
    <property type="term" value="F:flavin adenine dinucleotide binding"/>
    <property type="evidence" value="ECO:0007669"/>
    <property type="project" value="InterPro"/>
</dbReference>
<dbReference type="InterPro" id="IPR013786">
    <property type="entry name" value="AcylCoA_DH/ox_N"/>
</dbReference>
<accession>A0A0G4FF44</accession>
<evidence type="ECO:0000256" key="6">
    <source>
        <dbReference type="ARBA" id="ARBA00022827"/>
    </source>
</evidence>
<sequence length="1138" mass="122387">MSLDQVIVVGGGLAGLSAAHSVLEKGGRVVVIDKSSFMGGNSTKATSGINGALTQTQIQKGIKDSPEAFYADTAKSARDLGRPELIKALTHNSGAAVEWLQSAFSLDLSLVSRLGGHSFERTHRGKERFPGMTITYALMEKLEAIAKASPDRARVITKAKVNRLTTDGSGAVTGVEYANRKGQTFTEKGIVVIATGGYAADFAPDSLLGVHRPDLLHLPTTNGEHCTGDGIKMAQGAGAGVVDMKQVQVHPTGLVDLKEPDAKVKFLAAEALRGVGGMLLNNEGDRFADELGHRDYVTGRMWENKRGPYRLILNGKASKEIEWHCKHYCGRGLMKRVASGRELAAEMGVSPAKLQATFDDYNAIASGQKKCPFGKKYFHNLPWTLDDFFHVAIVTPVLHYCMGGLHMNEKAEVISSGGGSVKNLWAAGEVMGGVHGANRLGGNSLLDCVVYGRIAGQNAGDALRQMKGGVSMSSSVSVGSTSEGSVSSSAAGASGGLRVISAAEVAKHNKEEDCWVIVNGQVLDVTEFMHDHPGGKKAIMLFAGRDASEEFNMLHKPEVVEKYAPECVIGVIEGGAAVSSDAAPASSATGSSGSSAAADGVIDMAEVAKHNTEKDCWIVVHGKVYDMTSFLDEHPGGKKVVLKVAGQDATKQFDKFHGPQVLQQYGEQLFVANLGEKRGASAPADSSSSSSKSAEGKLNIIDNDDLGLFGELTPYGDPNWYQGWHNPGYYDDSHKAVRRAVREWIETEVTGKIHAWDEAKQLPKSLFKSAAAAGILQASIGPNWPPVEYAGTKIAGGIKPEEFDAFHWGIIVDEICRAGSGGLTWGLFGGLSIGLPPVLYWGSKSLKDRVVKPCLHGDKFICLCITEPAAGSDVANLTTTATKTPDGKHYILNGEKKWITNGVFADFFTVACRTGGPGMGGVSLLLVERSMAGVSTRQMNCMGVWASGTTYITFEDVKVPVGNLIGKENQGFKYIMNNFNYERMGFVLQANRFSRVCYEEAYKYALKRHTFGKPLMEHQVIRWKLAEMARQIEANWAQTEQLLYQFKTMSKEEAASKLGGPIALAKVQNTKTLEYCAREAAQVFGGLSYSRGGQGEKVERLYREVRAYAIPGGSEEIMLDLGIKQGMRLAQQVLKGRM</sequence>
<dbReference type="Pfam" id="PF00890">
    <property type="entry name" value="FAD_binding_2"/>
    <property type="match status" value="1"/>
</dbReference>
<dbReference type="Pfam" id="PF00441">
    <property type="entry name" value="Acyl-CoA_dh_1"/>
    <property type="match status" value="1"/>
</dbReference>
<dbReference type="GO" id="GO:0046872">
    <property type="term" value="F:metal ion binding"/>
    <property type="evidence" value="ECO:0007669"/>
    <property type="project" value="UniProtKB-KW"/>
</dbReference>
<dbReference type="AlphaFoldDB" id="A0A0G4FF44"/>
<dbReference type="GO" id="GO:0016627">
    <property type="term" value="F:oxidoreductase activity, acting on the CH-CH group of donors"/>
    <property type="evidence" value="ECO:0007669"/>
    <property type="project" value="InterPro"/>
</dbReference>
<dbReference type="InterPro" id="IPR027477">
    <property type="entry name" value="Succ_DH/fumarate_Rdtase_cat_sf"/>
</dbReference>
<evidence type="ECO:0000256" key="8">
    <source>
        <dbReference type="ARBA" id="ARBA00023004"/>
    </source>
</evidence>
<dbReference type="InterPro" id="IPR046373">
    <property type="entry name" value="Acyl-CoA_Oxase/DH_mid-dom_sf"/>
</dbReference>
<dbReference type="InterPro" id="IPR037069">
    <property type="entry name" value="AcylCoA_DH/ox_N_sf"/>
</dbReference>
<dbReference type="Gene3D" id="2.40.110.10">
    <property type="entry name" value="Butyryl-CoA Dehydrogenase, subunit A, domain 2"/>
    <property type="match status" value="1"/>
</dbReference>
<dbReference type="InterPro" id="IPR001199">
    <property type="entry name" value="Cyt_B5-like_heme/steroid-bd"/>
</dbReference>
<organism evidence="10">
    <name type="scientific">Chromera velia CCMP2878</name>
    <dbReference type="NCBI Taxonomy" id="1169474"/>
    <lineage>
        <taxon>Eukaryota</taxon>
        <taxon>Sar</taxon>
        <taxon>Alveolata</taxon>
        <taxon>Colpodellida</taxon>
        <taxon>Chromeraceae</taxon>
        <taxon>Chromera</taxon>
    </lineage>
</organism>
<dbReference type="Pfam" id="PF02770">
    <property type="entry name" value="Acyl-CoA_dh_M"/>
    <property type="match status" value="1"/>
</dbReference>
<dbReference type="SUPFAM" id="SSF56645">
    <property type="entry name" value="Acyl-CoA dehydrogenase NM domain-like"/>
    <property type="match status" value="1"/>
</dbReference>
<dbReference type="Pfam" id="PF00173">
    <property type="entry name" value="Cyt-b5"/>
    <property type="match status" value="2"/>
</dbReference>
<keyword evidence="6" id="KW-0274">FAD</keyword>
<comment type="cofactor">
    <cofactor evidence="1">
        <name>FAD</name>
        <dbReference type="ChEBI" id="CHEBI:57692"/>
    </cofactor>
</comment>
<evidence type="ECO:0000256" key="5">
    <source>
        <dbReference type="ARBA" id="ARBA00022723"/>
    </source>
</evidence>
<dbReference type="InterPro" id="IPR050315">
    <property type="entry name" value="FAD-oxidoreductase_2"/>
</dbReference>
<dbReference type="PANTHER" id="PTHR43400:SF1">
    <property type="entry name" value="FUMARATE REDUCTASE"/>
    <property type="match status" value="1"/>
</dbReference>
<dbReference type="Gene3D" id="3.50.50.60">
    <property type="entry name" value="FAD/NAD(P)-binding domain"/>
    <property type="match status" value="1"/>
</dbReference>
<dbReference type="SUPFAM" id="SSF51905">
    <property type="entry name" value="FAD/NAD(P)-binding domain"/>
    <property type="match status" value="1"/>
</dbReference>
<dbReference type="InterPro" id="IPR006091">
    <property type="entry name" value="Acyl-CoA_Oxase/DH_mid-dom"/>
</dbReference>
<protein>
    <recommendedName>
        <fullName evidence="9">Cytochrome b5 heme-binding domain-containing protein</fullName>
    </recommendedName>
</protein>
<evidence type="ECO:0000256" key="1">
    <source>
        <dbReference type="ARBA" id="ARBA00001974"/>
    </source>
</evidence>
<feature type="domain" description="Cytochrome b5 heme-binding" evidence="9">
    <location>
        <begin position="599"/>
        <end position="675"/>
    </location>
</feature>